<dbReference type="GO" id="GO:0005737">
    <property type="term" value="C:cytoplasm"/>
    <property type="evidence" value="ECO:0007669"/>
    <property type="project" value="TreeGrafter"/>
</dbReference>
<organism evidence="2 3">
    <name type="scientific">Lupinus luteus</name>
    <name type="common">European yellow lupine</name>
    <dbReference type="NCBI Taxonomy" id="3873"/>
    <lineage>
        <taxon>Eukaryota</taxon>
        <taxon>Viridiplantae</taxon>
        <taxon>Streptophyta</taxon>
        <taxon>Embryophyta</taxon>
        <taxon>Tracheophyta</taxon>
        <taxon>Spermatophyta</taxon>
        <taxon>Magnoliopsida</taxon>
        <taxon>eudicotyledons</taxon>
        <taxon>Gunneridae</taxon>
        <taxon>Pentapetalae</taxon>
        <taxon>rosids</taxon>
        <taxon>fabids</taxon>
        <taxon>Fabales</taxon>
        <taxon>Fabaceae</taxon>
        <taxon>Papilionoideae</taxon>
        <taxon>50 kb inversion clade</taxon>
        <taxon>genistoids sensu lato</taxon>
        <taxon>core genistoids</taxon>
        <taxon>Genisteae</taxon>
        <taxon>Lupinus</taxon>
    </lineage>
</organism>
<name>A0AAV1X6C2_LUPLU</name>
<keyword evidence="3" id="KW-1185">Reference proteome</keyword>
<reference evidence="2 3" key="1">
    <citation type="submission" date="2024-03" db="EMBL/GenBank/DDBJ databases">
        <authorList>
            <person name="Martinez-Hernandez J."/>
        </authorList>
    </citation>
    <scope>NUCLEOTIDE SEQUENCE [LARGE SCALE GENOMIC DNA]</scope>
</reference>
<protein>
    <recommendedName>
        <fullName evidence="4">Protein NDH-DEPENDENT CYCLIC ELECTRON FLOW 5</fullName>
    </recommendedName>
</protein>
<accession>A0AAV1X6C2</accession>
<comment type="caution">
    <text evidence="2">The sequence shown here is derived from an EMBL/GenBank/DDBJ whole genome shotgun (WGS) entry which is preliminary data.</text>
</comment>
<dbReference type="PANTHER" id="PTHR11122">
    <property type="entry name" value="APOSPORY-ASSOCIATED PROTEIN C-RELATED"/>
    <property type="match status" value="1"/>
</dbReference>
<dbReference type="SUPFAM" id="SSF74650">
    <property type="entry name" value="Galactose mutarotase-like"/>
    <property type="match status" value="1"/>
</dbReference>
<dbReference type="InterPro" id="IPR011013">
    <property type="entry name" value="Gal_mutarotase_sf_dom"/>
</dbReference>
<dbReference type="GO" id="GO:0030246">
    <property type="term" value="F:carbohydrate binding"/>
    <property type="evidence" value="ECO:0007669"/>
    <property type="project" value="InterPro"/>
</dbReference>
<feature type="compositionally biased region" description="Polar residues" evidence="1">
    <location>
        <begin position="275"/>
        <end position="286"/>
    </location>
</feature>
<feature type="region of interest" description="Disordered" evidence="1">
    <location>
        <begin position="275"/>
        <end position="295"/>
    </location>
</feature>
<dbReference type="Proteomes" id="UP001497480">
    <property type="component" value="Unassembled WGS sequence"/>
</dbReference>
<evidence type="ECO:0000313" key="3">
    <source>
        <dbReference type="Proteomes" id="UP001497480"/>
    </source>
</evidence>
<dbReference type="AlphaFoldDB" id="A0AAV1X6C2"/>
<proteinExistence type="predicted"/>
<sequence length="386" mass="42711">MALSTFFCTSNLVTPSTLFSIRNIPYSNSYIQHNHSKRKFPILEVASVPYQPINFEYLEEEFSGHGVSFEGVGDSCIAKMEMKNGSIATILLPSGLITSYKASMWHGGSVELLHTSVSEGEYGDAIIQGGVSLNLNFQSDDGEVSWSPNNWVLHNVKGDAEDSIQVELINRSSNDTVGLKYTVTLENDALNSELEVSNSKSLSLQMTGSILNHLTVSTPEATYAIGLERSNYCSRAPIESQFVISLPDSDEEEGFQKILSSSALKRLFPRLGTKNQKNNEVEGSQTDTDDITGEEMDDYKPLREKISLVYTNAPRGFTVIDRGRRNSVSVGRNGFDEMYLFSPGSSFEIYSKYAYICVGQTAILKPIELNPGDVWRGGQYIHNPNL</sequence>
<dbReference type="GO" id="GO:0005975">
    <property type="term" value="P:carbohydrate metabolic process"/>
    <property type="evidence" value="ECO:0007669"/>
    <property type="project" value="InterPro"/>
</dbReference>
<dbReference type="InterPro" id="IPR014718">
    <property type="entry name" value="GH-type_carb-bd"/>
</dbReference>
<dbReference type="EMBL" id="CAXHTB010000012">
    <property type="protein sequence ID" value="CAL0317132.1"/>
    <property type="molecule type" value="Genomic_DNA"/>
</dbReference>
<evidence type="ECO:0000256" key="1">
    <source>
        <dbReference type="SAM" id="MobiDB-lite"/>
    </source>
</evidence>
<evidence type="ECO:0008006" key="4">
    <source>
        <dbReference type="Google" id="ProtNLM"/>
    </source>
</evidence>
<dbReference type="GO" id="GO:0047938">
    <property type="term" value="F:glucose-6-phosphate 1-epimerase activity"/>
    <property type="evidence" value="ECO:0007669"/>
    <property type="project" value="TreeGrafter"/>
</dbReference>
<dbReference type="PANTHER" id="PTHR11122:SF15">
    <property type="entry name" value="PROTEIN NDH-DEPENDENT CYCLIC ELECTRON FLOW 5"/>
    <property type="match status" value="1"/>
</dbReference>
<evidence type="ECO:0000313" key="2">
    <source>
        <dbReference type="EMBL" id="CAL0317132.1"/>
    </source>
</evidence>
<gene>
    <name evidence="2" type="ORF">LLUT_LOCUS18192</name>
</gene>
<dbReference type="Gene3D" id="2.70.98.10">
    <property type="match status" value="1"/>
</dbReference>